<dbReference type="InterPro" id="IPR058530">
    <property type="entry name" value="Baseplate_J-like_C"/>
</dbReference>
<dbReference type="RefSeq" id="WP_004155646.1">
    <property type="nucleotide sequence ID" value="NZ_AAWS01000009.1"/>
</dbReference>
<reference evidence="3 4" key="1">
    <citation type="submission" date="2007-01" db="EMBL/GenBank/DDBJ databases">
        <authorList>
            <person name="Haygood M."/>
            <person name="Podell S."/>
            <person name="Anderson C."/>
            <person name="Hopkinson B."/>
            <person name="Roe K."/>
            <person name="Barbeau K."/>
            <person name="Gaasterland T."/>
            <person name="Ferriera S."/>
            <person name="Johnson J."/>
            <person name="Kravitz S."/>
            <person name="Beeson K."/>
            <person name="Sutton G."/>
            <person name="Rogers Y.-H."/>
            <person name="Friedman R."/>
            <person name="Frazier M."/>
            <person name="Venter J.C."/>
        </authorList>
    </citation>
    <scope>NUCLEOTIDE SEQUENCE [LARGE SCALE GENOMIC DNA]</scope>
    <source>
        <strain evidence="3 4">ATCC 23134</strain>
    </source>
</reference>
<keyword evidence="1" id="KW-0812">Transmembrane</keyword>
<evidence type="ECO:0000313" key="4">
    <source>
        <dbReference type="Proteomes" id="UP000004095"/>
    </source>
</evidence>
<proteinExistence type="predicted"/>
<dbReference type="OrthoDB" id="1053324at2"/>
<evidence type="ECO:0000259" key="2">
    <source>
        <dbReference type="Pfam" id="PF26079"/>
    </source>
</evidence>
<evidence type="ECO:0000313" key="3">
    <source>
        <dbReference type="EMBL" id="EAY29826.1"/>
    </source>
</evidence>
<dbReference type="Pfam" id="PF26079">
    <property type="entry name" value="Baseplate_J_C"/>
    <property type="match status" value="1"/>
</dbReference>
<keyword evidence="4" id="KW-1185">Reference proteome</keyword>
<dbReference type="EMBL" id="AAWS01000009">
    <property type="protein sequence ID" value="EAY29826.1"/>
    <property type="molecule type" value="Genomic_DNA"/>
</dbReference>
<comment type="caution">
    <text evidence="3">The sequence shown here is derived from an EMBL/GenBank/DDBJ whole genome shotgun (WGS) entry which is preliminary data.</text>
</comment>
<dbReference type="eggNOG" id="ENOG502ZBHM">
    <property type="taxonomic scope" value="Bacteria"/>
</dbReference>
<dbReference type="AlphaFoldDB" id="A1ZIF8"/>
<gene>
    <name evidence="3" type="ORF">M23134_05699</name>
</gene>
<protein>
    <recommendedName>
        <fullName evidence="2">Baseplate J-like C-terminal domain-containing protein</fullName>
    </recommendedName>
</protein>
<keyword evidence="1" id="KW-0472">Membrane</keyword>
<name>A1ZIF8_MICM2</name>
<keyword evidence="1" id="KW-1133">Transmembrane helix</keyword>
<feature type="domain" description="Baseplate J-like C-terminal" evidence="2">
    <location>
        <begin position="182"/>
        <end position="233"/>
    </location>
</feature>
<accession>A1ZIF8</accession>
<evidence type="ECO:0000256" key="1">
    <source>
        <dbReference type="SAM" id="Phobius"/>
    </source>
</evidence>
<organism evidence="3 4">
    <name type="scientific">Microscilla marina ATCC 23134</name>
    <dbReference type="NCBI Taxonomy" id="313606"/>
    <lineage>
        <taxon>Bacteria</taxon>
        <taxon>Pseudomonadati</taxon>
        <taxon>Bacteroidota</taxon>
        <taxon>Cytophagia</taxon>
        <taxon>Cytophagales</taxon>
        <taxon>Microscillaceae</taxon>
        <taxon>Microscilla</taxon>
    </lineage>
</organism>
<dbReference type="Proteomes" id="UP000004095">
    <property type="component" value="Unassembled WGS sequence"/>
</dbReference>
<feature type="transmembrane region" description="Helical" evidence="1">
    <location>
        <begin position="31"/>
        <end position="48"/>
    </location>
</feature>
<sequence length="271" mass="29568">MARTLTQIRNELLAAKAAEPKLDALDSPSNFAIWRLWLYVVAMAVWTLEQLFDRHKAAVEARLAQSIFGSAEWFVLQATKFQYGDNLVRDQNGALGYAQVSPEKQIISQAAISVASGNDNVATLKVAKTVNGQPGQLSAGELAAARAYIDRLQPPGAYILVNSLPGDIARLSLEVYYNPLLEPAPFKTSIETTIKQHLANLPFDGKILKSKIVDAVQAVAGVEDVVITLFEAKASGETYTPVNRVYIPKSGYVKIDNAHPLKDHLTLKTPL</sequence>